<dbReference type="Pfam" id="PF01738">
    <property type="entry name" value="DLH"/>
    <property type="match status" value="1"/>
</dbReference>
<dbReference type="InterPro" id="IPR051049">
    <property type="entry name" value="Dienelactone_hydrolase-like"/>
</dbReference>
<name>A0AAU7JDD7_9HYPH</name>
<sequence length="287" mass="30836">MSLDQKIIDLYDEYTHRPLARRTFLERLSALAGSAAAAGAALAVLEPNYARAALVPETDDRIVTERIRTSVADVRVSGYLARPKDDARHPAVIVIHENRGLNPHIQDVARRFAVAGFVALAGDFLLPLGGTPEDADAARDLFAKLTGESVVQQAGAMLTLLRENPHSNGKVGAVGFCWGGGMVNILATREPRLGAGVAFYGVAPPTEAVGRYKTPLLLHYAGLDQRVNAGMAGYDAALKAAGEPHRIYVYEGVNHAFHNDTSAERYDQAAATLAFDRTVAFFKETLA</sequence>
<reference evidence="2" key="1">
    <citation type="submission" date="2024-05" db="EMBL/GenBank/DDBJ databases">
        <authorList>
            <person name="Kim S."/>
            <person name="Heo J."/>
            <person name="Choi H."/>
            <person name="Choi Y."/>
            <person name="Kwon S.-W."/>
            <person name="Kim Y."/>
        </authorList>
    </citation>
    <scope>NUCLEOTIDE SEQUENCE</scope>
    <source>
        <strain evidence="2">KACC 23698</strain>
    </source>
</reference>
<dbReference type="InterPro" id="IPR002925">
    <property type="entry name" value="Dienelactn_hydro"/>
</dbReference>
<dbReference type="GO" id="GO:0016787">
    <property type="term" value="F:hydrolase activity"/>
    <property type="evidence" value="ECO:0007669"/>
    <property type="project" value="UniProtKB-KW"/>
</dbReference>
<proteinExistence type="predicted"/>
<dbReference type="Gene3D" id="3.40.50.1820">
    <property type="entry name" value="alpha/beta hydrolase"/>
    <property type="match status" value="1"/>
</dbReference>
<dbReference type="InterPro" id="IPR006311">
    <property type="entry name" value="TAT_signal"/>
</dbReference>
<dbReference type="RefSeq" id="WP_406855156.1">
    <property type="nucleotide sequence ID" value="NZ_CP157484.1"/>
</dbReference>
<feature type="domain" description="Dienelactone hydrolase" evidence="1">
    <location>
        <begin position="77"/>
        <end position="285"/>
    </location>
</feature>
<evidence type="ECO:0000259" key="1">
    <source>
        <dbReference type="Pfam" id="PF01738"/>
    </source>
</evidence>
<dbReference type="EC" id="3.1.-.-" evidence="2"/>
<dbReference type="SUPFAM" id="SSF53474">
    <property type="entry name" value="alpha/beta-Hydrolases"/>
    <property type="match status" value="1"/>
</dbReference>
<protein>
    <submittedName>
        <fullName evidence="2">Dienelactone hydrolase family protein</fullName>
        <ecNumber evidence="2">3.1.-.-</ecNumber>
    </submittedName>
</protein>
<organism evidence="2">
    <name type="scientific">Alsobacter sp. KACC 23698</name>
    <dbReference type="NCBI Taxonomy" id="3149229"/>
    <lineage>
        <taxon>Bacteria</taxon>
        <taxon>Pseudomonadati</taxon>
        <taxon>Pseudomonadota</taxon>
        <taxon>Alphaproteobacteria</taxon>
        <taxon>Hyphomicrobiales</taxon>
        <taxon>Alsobacteraceae</taxon>
        <taxon>Alsobacter</taxon>
    </lineage>
</organism>
<dbReference type="PANTHER" id="PTHR46623:SF6">
    <property type="entry name" value="ALPHA_BETA-HYDROLASES SUPERFAMILY PROTEIN"/>
    <property type="match status" value="1"/>
</dbReference>
<dbReference type="EMBL" id="CP157484">
    <property type="protein sequence ID" value="XBO38318.1"/>
    <property type="molecule type" value="Genomic_DNA"/>
</dbReference>
<dbReference type="PANTHER" id="PTHR46623">
    <property type="entry name" value="CARBOXYMETHYLENEBUTENOLIDASE-RELATED"/>
    <property type="match status" value="1"/>
</dbReference>
<accession>A0AAU7JDD7</accession>
<dbReference type="PROSITE" id="PS51318">
    <property type="entry name" value="TAT"/>
    <property type="match status" value="1"/>
</dbReference>
<keyword evidence="2" id="KW-0378">Hydrolase</keyword>
<evidence type="ECO:0000313" key="2">
    <source>
        <dbReference type="EMBL" id="XBO38318.1"/>
    </source>
</evidence>
<gene>
    <name evidence="2" type="ORF">ABEG18_21840</name>
</gene>
<dbReference type="InterPro" id="IPR029058">
    <property type="entry name" value="AB_hydrolase_fold"/>
</dbReference>
<dbReference type="AlphaFoldDB" id="A0AAU7JDD7"/>